<comment type="cofactor">
    <cofactor evidence="1">
        <name>(6R)-5,10-methylene-5,6,7,8-tetrahydrofolate</name>
        <dbReference type="ChEBI" id="CHEBI:15636"/>
    </cofactor>
</comment>
<reference evidence="12" key="1">
    <citation type="submission" date="2020-04" db="EMBL/GenBank/DDBJ databases">
        <authorList>
            <person name="Zhang T."/>
        </authorList>
    </citation>
    <scope>NUCLEOTIDE SEQUENCE</scope>
    <source>
        <strain evidence="12">HKST-UBA02</strain>
    </source>
</reference>
<evidence type="ECO:0000259" key="11">
    <source>
        <dbReference type="PROSITE" id="PS51645"/>
    </source>
</evidence>
<dbReference type="InterPro" id="IPR014729">
    <property type="entry name" value="Rossmann-like_a/b/a_fold"/>
</dbReference>
<dbReference type="Pfam" id="PF03441">
    <property type="entry name" value="FAD_binding_7"/>
    <property type="match status" value="1"/>
</dbReference>
<dbReference type="FunFam" id="1.10.579.10:FF:000003">
    <property type="entry name" value="Deoxyribodipyrimidine photo-lyase"/>
    <property type="match status" value="1"/>
</dbReference>
<organism evidence="12 13">
    <name type="scientific">Eiseniibacteriota bacterium</name>
    <dbReference type="NCBI Taxonomy" id="2212470"/>
    <lineage>
        <taxon>Bacteria</taxon>
        <taxon>Candidatus Eiseniibacteriota</taxon>
    </lineage>
</organism>
<dbReference type="SUPFAM" id="SSF52425">
    <property type="entry name" value="Cryptochrome/photolyase, N-terminal domain"/>
    <property type="match status" value="1"/>
</dbReference>
<dbReference type="Pfam" id="PF00875">
    <property type="entry name" value="DNA_photolyase"/>
    <property type="match status" value="1"/>
</dbReference>
<reference evidence="12" key="2">
    <citation type="journal article" date="2021" name="Microbiome">
        <title>Successional dynamics and alternative stable states in a saline activated sludge microbial community over 9 years.</title>
        <authorList>
            <person name="Wang Y."/>
            <person name="Ye J."/>
            <person name="Ju F."/>
            <person name="Liu L."/>
            <person name="Boyd J.A."/>
            <person name="Deng Y."/>
            <person name="Parks D.H."/>
            <person name="Jiang X."/>
            <person name="Yin X."/>
            <person name="Woodcroft B.J."/>
            <person name="Tyson G.W."/>
            <person name="Hugenholtz P."/>
            <person name="Polz M.F."/>
            <person name="Zhang T."/>
        </authorList>
    </citation>
    <scope>NUCLEOTIDE SEQUENCE</scope>
    <source>
        <strain evidence="12">HKST-UBA02</strain>
    </source>
</reference>
<dbReference type="Gene3D" id="1.10.579.10">
    <property type="entry name" value="DNA Cyclobutane Dipyrimidine Photolyase, subunit A, domain 3"/>
    <property type="match status" value="1"/>
</dbReference>
<keyword evidence="4 8" id="KW-0285">Flavoprotein</keyword>
<feature type="binding site" evidence="8">
    <location>
        <position position="277"/>
    </location>
    <ligand>
        <name>FAD</name>
        <dbReference type="ChEBI" id="CHEBI:57692"/>
    </ligand>
</feature>
<dbReference type="GO" id="GO:0003904">
    <property type="term" value="F:deoxyribodipyrimidine photo-lyase activity"/>
    <property type="evidence" value="ECO:0007669"/>
    <property type="project" value="UniProtKB-EC"/>
</dbReference>
<evidence type="ECO:0000256" key="4">
    <source>
        <dbReference type="ARBA" id="ARBA00022630"/>
    </source>
</evidence>
<evidence type="ECO:0000256" key="7">
    <source>
        <dbReference type="ARBA" id="ARBA00033999"/>
    </source>
</evidence>
<dbReference type="PROSITE" id="PS51645">
    <property type="entry name" value="PHR_CRY_ALPHA_BETA"/>
    <property type="match status" value="1"/>
</dbReference>
<evidence type="ECO:0000256" key="2">
    <source>
        <dbReference type="ARBA" id="ARBA00013149"/>
    </source>
</evidence>
<dbReference type="EMBL" id="JAGQHS010000223">
    <property type="protein sequence ID" value="MCA9758869.1"/>
    <property type="molecule type" value="Genomic_DNA"/>
</dbReference>
<evidence type="ECO:0000313" key="12">
    <source>
        <dbReference type="EMBL" id="MCA9758869.1"/>
    </source>
</evidence>
<dbReference type="GO" id="GO:0003677">
    <property type="term" value="F:DNA binding"/>
    <property type="evidence" value="ECO:0007669"/>
    <property type="project" value="TreeGrafter"/>
</dbReference>
<comment type="catalytic activity">
    <reaction evidence="7">
        <text>cyclobutadipyrimidine (in DNA) = 2 pyrimidine residues (in DNA).</text>
        <dbReference type="EC" id="4.1.99.3"/>
    </reaction>
</comment>
<comment type="similarity">
    <text evidence="10">Belongs to the DNA photolyase family.</text>
</comment>
<dbReference type="PANTHER" id="PTHR11455:SF9">
    <property type="entry name" value="CRYPTOCHROME CIRCADIAN CLOCK 5 ISOFORM X1"/>
    <property type="match status" value="1"/>
</dbReference>
<dbReference type="InterPro" id="IPR002081">
    <property type="entry name" value="Cryptochrome/DNA_photolyase_1"/>
</dbReference>
<dbReference type="GO" id="GO:0009416">
    <property type="term" value="P:response to light stimulus"/>
    <property type="evidence" value="ECO:0007669"/>
    <property type="project" value="TreeGrafter"/>
</dbReference>
<evidence type="ECO:0000256" key="6">
    <source>
        <dbReference type="ARBA" id="ARBA00022991"/>
    </source>
</evidence>
<proteinExistence type="inferred from homology"/>
<dbReference type="PANTHER" id="PTHR11455">
    <property type="entry name" value="CRYPTOCHROME"/>
    <property type="match status" value="1"/>
</dbReference>
<dbReference type="GO" id="GO:0000719">
    <property type="term" value="P:photoreactive repair"/>
    <property type="evidence" value="ECO:0007669"/>
    <property type="project" value="UniProtKB-ARBA"/>
</dbReference>
<dbReference type="InterPro" id="IPR018394">
    <property type="entry name" value="DNA_photolyase_1_CS_C"/>
</dbReference>
<dbReference type="InterPro" id="IPR006050">
    <property type="entry name" value="DNA_photolyase_N"/>
</dbReference>
<dbReference type="EC" id="4.1.99.3" evidence="2"/>
<evidence type="ECO:0000256" key="9">
    <source>
        <dbReference type="PIRSR" id="PIRSR602081-2"/>
    </source>
</evidence>
<dbReference type="Gene3D" id="1.25.40.80">
    <property type="match status" value="1"/>
</dbReference>
<dbReference type="AlphaFoldDB" id="A0A956SGQ1"/>
<evidence type="ECO:0000256" key="8">
    <source>
        <dbReference type="PIRSR" id="PIRSR602081-1"/>
    </source>
</evidence>
<feature type="binding site" evidence="8">
    <location>
        <begin position="377"/>
        <end position="379"/>
    </location>
    <ligand>
        <name>FAD</name>
        <dbReference type="ChEBI" id="CHEBI:57692"/>
    </ligand>
</feature>
<evidence type="ECO:0000256" key="3">
    <source>
        <dbReference type="ARBA" id="ARBA00014046"/>
    </source>
</evidence>
<dbReference type="PRINTS" id="PR00147">
    <property type="entry name" value="DNAPHOTLYASE"/>
</dbReference>
<sequence>MSEAPSIVWFRQDLRLGDNPALRAAIDLGAPIICLYILDDGGEGDWPAGGASRWWLHHSLSVLQEELDKLDQTLVVREGRSEDVLRDLVEQHEASAVFWNRRYEPAVIARDTAIKTSLREQGVHAESFRGAMLFEPNTYSTQSGDPYKVFTPFWNQIVKRDDPSPPLARPRKMPPPVRGVESLQLGDLELLPSISWDEGFYETWQPGERGARDMLRQFANDSVGGYVSNRDFPAVEATSRLSPYLHFGDVSPAQVWHAIREKQQELRGKQSDSATGFLRQIVWREFAHQLLYYYPKTPKEPLRDAFTQFPWRRDDAALEAWKRGKTGYPIVDAGMRELWHTGWMHNRVRMIVGSFLVKHLLLHWHHGAEWFWDTLVDADLANNTLGWQWISGCGADAAPYFRVFNPILQGAKFDSDGEYVRKWVPEIAKLPDDVLHEPWNASDEVLAGADVVLGETYPKPIVDHKTGRERALDAYAKLKAKAESFEIPDPECAPSS</sequence>
<accession>A0A956SGQ1</accession>
<feature type="domain" description="Photolyase/cryptochrome alpha/beta" evidence="11">
    <location>
        <begin position="4"/>
        <end position="133"/>
    </location>
</feature>
<evidence type="ECO:0000313" key="13">
    <source>
        <dbReference type="Proteomes" id="UP000739538"/>
    </source>
</evidence>
<keyword evidence="5 8" id="KW-0274">FAD</keyword>
<feature type="site" description="Electron transfer via tryptophanyl radical" evidence="9">
    <location>
        <position position="364"/>
    </location>
</feature>
<feature type="binding site" evidence="8">
    <location>
        <begin position="238"/>
        <end position="242"/>
    </location>
    <ligand>
        <name>FAD</name>
        <dbReference type="ChEBI" id="CHEBI:57692"/>
    </ligand>
</feature>
<dbReference type="InterPro" id="IPR036134">
    <property type="entry name" value="Crypto/Photolyase_FAD-like_sf"/>
</dbReference>
<dbReference type="Proteomes" id="UP000739538">
    <property type="component" value="Unassembled WGS sequence"/>
</dbReference>
<dbReference type="InterPro" id="IPR005101">
    <property type="entry name" value="Cryptochr/Photolyase_FAD-bd"/>
</dbReference>
<keyword evidence="6 10" id="KW-0157">Chromophore</keyword>
<dbReference type="GO" id="GO:0071949">
    <property type="term" value="F:FAD binding"/>
    <property type="evidence" value="ECO:0007669"/>
    <property type="project" value="TreeGrafter"/>
</dbReference>
<dbReference type="SUPFAM" id="SSF48173">
    <property type="entry name" value="Cryptochrome/photolyase FAD-binding domain"/>
    <property type="match status" value="1"/>
</dbReference>
<feature type="binding site" evidence="8">
    <location>
        <position position="226"/>
    </location>
    <ligand>
        <name>FAD</name>
        <dbReference type="ChEBI" id="CHEBI:57692"/>
    </ligand>
</feature>
<feature type="site" description="Electron transfer via tryptophanyl radical" evidence="9">
    <location>
        <position position="311"/>
    </location>
</feature>
<dbReference type="InterPro" id="IPR036155">
    <property type="entry name" value="Crypto/Photolyase_N_sf"/>
</dbReference>
<comment type="caution">
    <text evidence="12">The sequence shown here is derived from an EMBL/GenBank/DDBJ whole genome shotgun (WGS) entry which is preliminary data.</text>
</comment>
<gene>
    <name evidence="12" type="ORF">KDA27_23950</name>
</gene>
<dbReference type="Gene3D" id="3.40.50.620">
    <property type="entry name" value="HUPs"/>
    <property type="match status" value="1"/>
</dbReference>
<evidence type="ECO:0000256" key="5">
    <source>
        <dbReference type="ARBA" id="ARBA00022827"/>
    </source>
</evidence>
<protein>
    <recommendedName>
        <fullName evidence="3">Deoxyribodipyrimidine photo-lyase</fullName>
        <ecNumber evidence="2">4.1.99.3</ecNumber>
    </recommendedName>
</protein>
<evidence type="ECO:0000256" key="10">
    <source>
        <dbReference type="RuleBase" id="RU004182"/>
    </source>
</evidence>
<evidence type="ECO:0000256" key="1">
    <source>
        <dbReference type="ARBA" id="ARBA00001932"/>
    </source>
</evidence>
<name>A0A956SGQ1_UNCEI</name>
<dbReference type="PROSITE" id="PS00394">
    <property type="entry name" value="DNA_PHOTOLYASES_1_1"/>
    <property type="match status" value="1"/>
</dbReference>
<feature type="site" description="Electron transfer via tryptophanyl radical" evidence="9">
    <location>
        <position position="387"/>
    </location>
</feature>
<comment type="cofactor">
    <cofactor evidence="8">
        <name>FAD</name>
        <dbReference type="ChEBI" id="CHEBI:57692"/>
    </cofactor>
    <text evidence="8">Binds 1 FAD per subunit.</text>
</comment>